<dbReference type="Gene3D" id="1.10.10.10">
    <property type="entry name" value="Winged helix-like DNA-binding domain superfamily/Winged helix DNA-binding domain"/>
    <property type="match status" value="1"/>
</dbReference>
<accession>A0A562LI67</accession>
<dbReference type="InterPro" id="IPR036388">
    <property type="entry name" value="WH-like_DNA-bd_sf"/>
</dbReference>
<dbReference type="Proteomes" id="UP000316471">
    <property type="component" value="Unassembled WGS sequence"/>
</dbReference>
<dbReference type="SUPFAM" id="SSF46785">
    <property type="entry name" value="Winged helix' DNA-binding domain"/>
    <property type="match status" value="1"/>
</dbReference>
<dbReference type="Pfam" id="PF25212">
    <property type="entry name" value="HVO_A0114"/>
    <property type="match status" value="1"/>
</dbReference>
<reference evidence="1 2" key="1">
    <citation type="journal article" date="2015" name="Stand. Genomic Sci.">
        <title>Genomic Encyclopedia of Bacterial and Archaeal Type Strains, Phase III: the genomes of soil and plant-associated and newly described type strains.</title>
        <authorList>
            <person name="Whitman W.B."/>
            <person name="Woyke T."/>
            <person name="Klenk H.P."/>
            <person name="Zhou Y."/>
            <person name="Lilburn T.G."/>
            <person name="Beck B.J."/>
            <person name="De Vos P."/>
            <person name="Vandamme P."/>
            <person name="Eisen J.A."/>
            <person name="Garrity G."/>
            <person name="Hugenholtz P."/>
            <person name="Kyrpides N.C."/>
        </authorList>
    </citation>
    <scope>NUCLEOTIDE SEQUENCE [LARGE SCALE GENOMIC DNA]</scope>
    <source>
        <strain evidence="1 2">CGMCC 1.10136</strain>
    </source>
</reference>
<comment type="caution">
    <text evidence="1">The sequence shown here is derived from an EMBL/GenBank/DDBJ whole genome shotgun (WGS) entry which is preliminary data.</text>
</comment>
<dbReference type="AlphaFoldDB" id="A0A562LI67"/>
<evidence type="ECO:0000313" key="2">
    <source>
        <dbReference type="Proteomes" id="UP000316471"/>
    </source>
</evidence>
<evidence type="ECO:0000313" key="1">
    <source>
        <dbReference type="EMBL" id="TWI07297.1"/>
    </source>
</evidence>
<dbReference type="OrthoDB" id="8449527at2"/>
<protein>
    <submittedName>
        <fullName evidence="1">Putative transcriptional regulator</fullName>
    </submittedName>
</protein>
<name>A0A562LI67_9GAMM</name>
<dbReference type="EMBL" id="VLKP01000012">
    <property type="protein sequence ID" value="TWI07297.1"/>
    <property type="molecule type" value="Genomic_DNA"/>
</dbReference>
<sequence>MTTPTKKPARRTTKSLTIGIAPQQAIRARALAIAKGTLKPKPGDPKIWFTSMKSLAEVLSDDNRALLHVIRETRPESIAKLAQTTGRKPGNLSRTLKTMSHYGIVEMQRENNTVRPVAKATEFHIVAE</sequence>
<keyword evidence="2" id="KW-1185">Reference proteome</keyword>
<dbReference type="InterPro" id="IPR036390">
    <property type="entry name" value="WH_DNA-bd_sf"/>
</dbReference>
<proteinExistence type="predicted"/>
<dbReference type="RefSeq" id="WP_144816437.1">
    <property type="nucleotide sequence ID" value="NZ_VLKP01000012.1"/>
</dbReference>
<organism evidence="1 2">
    <name type="scientific">Aerolutibacter ruishenii</name>
    <dbReference type="NCBI Taxonomy" id="686800"/>
    <lineage>
        <taxon>Bacteria</taxon>
        <taxon>Pseudomonadati</taxon>
        <taxon>Pseudomonadota</taxon>
        <taxon>Gammaproteobacteria</taxon>
        <taxon>Lysobacterales</taxon>
        <taxon>Lysobacteraceae</taxon>
        <taxon>Aerolutibacter</taxon>
    </lineage>
</organism>
<gene>
    <name evidence="1" type="ORF">IP93_02649</name>
</gene>